<sequence>MSQVFVIYKGNEKIAEGASPLTIDGLAPSTFFPEGTYQVAYKEGTEKTNIPSFTTLPIKESRNLMINGEERTGDYYVLDISQEDYLAIQDYSNETIYRVQPDIDASGRVYFLGDVPIDVSKKDNVVEYTRNYYPNNSSEWQEVTYSGWSPPNTAFTRTLKELNLKPGDKISASAEYQNNSSMAVTTELKVQKSSGRLTAPSNEIASSSSGISKGEIILPEDTVSLSVTPGVKGNDSTSVTISYRQVKMYRGSKDEMCGYTVAPEIIIGNKSSVSLKSKTIPELKSLLDDRMISYKSTDRKSDLIKLLEGESV</sequence>
<organism evidence="1 2">
    <name type="scientific">Enterococcus hirae</name>
    <dbReference type="NCBI Taxonomy" id="1354"/>
    <lineage>
        <taxon>Bacteria</taxon>
        <taxon>Bacillati</taxon>
        <taxon>Bacillota</taxon>
        <taxon>Bacilli</taxon>
        <taxon>Lactobacillales</taxon>
        <taxon>Enterococcaceae</taxon>
        <taxon>Enterococcus</taxon>
    </lineage>
</organism>
<comment type="caution">
    <text evidence="1">The sequence shown here is derived from an EMBL/GenBank/DDBJ whole genome shotgun (WGS) entry which is preliminary data.</text>
</comment>
<accession>A0A7Z9AU86</accession>
<dbReference type="Proteomes" id="UP000352698">
    <property type="component" value="Unassembled WGS sequence"/>
</dbReference>
<protein>
    <submittedName>
        <fullName evidence="1">Phage major tail protein, putative</fullName>
    </submittedName>
</protein>
<dbReference type="EMBL" id="CABEEP010000001">
    <property type="protein sequence ID" value="VTQ59597.1"/>
    <property type="molecule type" value="Genomic_DNA"/>
</dbReference>
<dbReference type="RefSeq" id="WP_010738481.1">
    <property type="nucleotide sequence ID" value="NZ_CABEEP010000001.1"/>
</dbReference>
<gene>
    <name evidence="1" type="ORF">NCTC12204_00426</name>
</gene>
<evidence type="ECO:0000313" key="1">
    <source>
        <dbReference type="EMBL" id="VTQ59597.1"/>
    </source>
</evidence>
<name>A0A7Z9AU86_ENTHR</name>
<proteinExistence type="predicted"/>
<dbReference type="AlphaFoldDB" id="A0A7Z9AU86"/>
<evidence type="ECO:0000313" key="2">
    <source>
        <dbReference type="Proteomes" id="UP000352698"/>
    </source>
</evidence>
<reference evidence="1 2" key="1">
    <citation type="submission" date="2019-05" db="EMBL/GenBank/DDBJ databases">
        <authorList>
            <consortium name="Pathogen Informatics"/>
        </authorList>
    </citation>
    <scope>NUCLEOTIDE SEQUENCE [LARGE SCALE GENOMIC DNA]</scope>
    <source>
        <strain evidence="1 2">NCTC12204</strain>
    </source>
</reference>
<dbReference type="InterPro" id="IPR036361">
    <property type="entry name" value="SAP_dom_sf"/>
</dbReference>
<dbReference type="Gene3D" id="1.10.720.30">
    <property type="entry name" value="SAP domain"/>
    <property type="match status" value="1"/>
</dbReference>